<sequence length="194" mass="20953">MHLANPCRLFLSTLLAALLHVTDGCGRTPARTKPPPTTPTAPGPGSTSDPLHTTPRPSHRLVCTPAEKDEAACLHGGECFVLDLLDTRSAHCHCPERWKGLRCEEIDDGFFDRVLPAGDVTKGGIAAGAVVIVIIVTVIIVYLIVKKRKARRKRAEENGQANGHVRKHLIYKEGAVLECPPECGALTEKSETNV</sequence>
<comment type="caution">
    <text evidence="1">Lacks conserved residue(s) required for the propagation of feature annotation.</text>
</comment>
<evidence type="ECO:0000256" key="3">
    <source>
        <dbReference type="SAM" id="Phobius"/>
    </source>
</evidence>
<proteinExistence type="predicted"/>
<evidence type="ECO:0000313" key="6">
    <source>
        <dbReference type="Proteomes" id="UP000694888"/>
    </source>
</evidence>
<feature type="disulfide bond" evidence="1">
    <location>
        <begin position="94"/>
        <end position="103"/>
    </location>
</feature>
<protein>
    <submittedName>
        <fullName evidence="7">Uncharacterized protein LOC106013970</fullName>
    </submittedName>
</protein>
<dbReference type="PROSITE" id="PS00022">
    <property type="entry name" value="EGF_1"/>
    <property type="match status" value="1"/>
</dbReference>
<dbReference type="SUPFAM" id="SSF57196">
    <property type="entry name" value="EGF/Laminin"/>
    <property type="match status" value="1"/>
</dbReference>
<feature type="chain" id="PRO_5046020698" evidence="4">
    <location>
        <begin position="25"/>
        <end position="194"/>
    </location>
</feature>
<accession>A0ABM1AEY5</accession>
<name>A0ABM1AEY5_APLCA</name>
<evidence type="ECO:0000256" key="2">
    <source>
        <dbReference type="SAM" id="MobiDB-lite"/>
    </source>
</evidence>
<keyword evidence="3" id="KW-0472">Membrane</keyword>
<feature type="region of interest" description="Disordered" evidence="2">
    <location>
        <begin position="26"/>
        <end position="60"/>
    </location>
</feature>
<dbReference type="InterPro" id="IPR000742">
    <property type="entry name" value="EGF"/>
</dbReference>
<evidence type="ECO:0000313" key="7">
    <source>
        <dbReference type="RefSeq" id="XP_012946385.1"/>
    </source>
</evidence>
<keyword evidence="1" id="KW-0245">EGF-like domain</keyword>
<dbReference type="Pfam" id="PF00008">
    <property type="entry name" value="EGF"/>
    <property type="match status" value="1"/>
</dbReference>
<dbReference type="PROSITE" id="PS50026">
    <property type="entry name" value="EGF_3"/>
    <property type="match status" value="1"/>
</dbReference>
<dbReference type="RefSeq" id="XP_012946385.1">
    <property type="nucleotide sequence ID" value="XM_013090931.2"/>
</dbReference>
<evidence type="ECO:0000256" key="1">
    <source>
        <dbReference type="PROSITE-ProRule" id="PRU00076"/>
    </source>
</evidence>
<feature type="signal peptide" evidence="4">
    <location>
        <begin position="1"/>
        <end position="24"/>
    </location>
</feature>
<dbReference type="GeneID" id="106013970"/>
<keyword evidence="4" id="KW-0732">Signal</keyword>
<feature type="transmembrane region" description="Helical" evidence="3">
    <location>
        <begin position="125"/>
        <end position="145"/>
    </location>
</feature>
<evidence type="ECO:0000256" key="4">
    <source>
        <dbReference type="SAM" id="SignalP"/>
    </source>
</evidence>
<organism evidence="6 7">
    <name type="scientific">Aplysia californica</name>
    <name type="common">California sea hare</name>
    <dbReference type="NCBI Taxonomy" id="6500"/>
    <lineage>
        <taxon>Eukaryota</taxon>
        <taxon>Metazoa</taxon>
        <taxon>Spiralia</taxon>
        <taxon>Lophotrochozoa</taxon>
        <taxon>Mollusca</taxon>
        <taxon>Gastropoda</taxon>
        <taxon>Heterobranchia</taxon>
        <taxon>Euthyneura</taxon>
        <taxon>Tectipleura</taxon>
        <taxon>Aplysiida</taxon>
        <taxon>Aplysioidea</taxon>
        <taxon>Aplysiidae</taxon>
        <taxon>Aplysia</taxon>
    </lineage>
</organism>
<keyword evidence="3" id="KW-1133">Transmembrane helix</keyword>
<gene>
    <name evidence="7" type="primary">LOC106013970</name>
</gene>
<evidence type="ECO:0000259" key="5">
    <source>
        <dbReference type="PROSITE" id="PS50026"/>
    </source>
</evidence>
<dbReference type="Gene3D" id="2.10.25.10">
    <property type="entry name" value="Laminin"/>
    <property type="match status" value="1"/>
</dbReference>
<feature type="domain" description="EGF-like" evidence="5">
    <location>
        <begin position="59"/>
        <end position="104"/>
    </location>
</feature>
<dbReference type="SMART" id="SM00181">
    <property type="entry name" value="EGF"/>
    <property type="match status" value="1"/>
</dbReference>
<dbReference type="Proteomes" id="UP000694888">
    <property type="component" value="Unplaced"/>
</dbReference>
<keyword evidence="3" id="KW-0812">Transmembrane</keyword>
<keyword evidence="1" id="KW-1015">Disulfide bond</keyword>
<feature type="compositionally biased region" description="Pro residues" evidence="2">
    <location>
        <begin position="32"/>
        <end position="42"/>
    </location>
</feature>
<reference evidence="7" key="1">
    <citation type="submission" date="2025-08" db="UniProtKB">
        <authorList>
            <consortium name="RefSeq"/>
        </authorList>
    </citation>
    <scope>IDENTIFICATION</scope>
</reference>
<keyword evidence="6" id="KW-1185">Reference proteome</keyword>